<dbReference type="InterPro" id="IPR011051">
    <property type="entry name" value="RmlC_Cupin_sf"/>
</dbReference>
<reference evidence="3 4" key="1">
    <citation type="journal article" date="2014" name="Microbiology">
        <title>Unravelling the complete genome sequence of Advenella mimigardefordensis strain DPN7T and novel insights in the catabolism of the xenobiotic polythioester precursor 3,3'-dithiodipropionate.</title>
        <authorList>
            <person name="Wubbeler J.H."/>
            <person name="Hiessl S."/>
            <person name="Schuldes J."/>
            <person name="Thurmer A."/>
            <person name="Daniel R."/>
            <person name="Steinbuchel A."/>
        </authorList>
    </citation>
    <scope>NUCLEOTIDE SEQUENCE [LARGE SCALE GENOMIC DNA]</scope>
    <source>
        <strain evidence="4">DSM 17166 / LMG 22922 / DPN7</strain>
    </source>
</reference>
<feature type="domain" description="Cupin type-2" evidence="2">
    <location>
        <begin position="82"/>
        <end position="145"/>
    </location>
</feature>
<keyword evidence="4" id="KW-1185">Reference proteome</keyword>
<organism evidence="3 4">
    <name type="scientific">Advenella mimigardefordensis (strain DSM 17166 / LMG 22922 / DPN7)</name>
    <dbReference type="NCBI Taxonomy" id="1247726"/>
    <lineage>
        <taxon>Bacteria</taxon>
        <taxon>Pseudomonadati</taxon>
        <taxon>Pseudomonadota</taxon>
        <taxon>Betaproteobacteria</taxon>
        <taxon>Burkholderiales</taxon>
        <taxon>Alcaligenaceae</taxon>
    </lineage>
</organism>
<accession>W0PAJ1</accession>
<sequence>MKISMFRTMMCMACMQPAAGLAWPGLAADADPLAEKTEAEQTITRAGTQAVSAGSSDYFTGTVRVEMVWPANEAINASGGKVTFEPGARSAWHTHPKGQHLVVIGGTGLTQEWGKPVQEIKEGDVIWCPPGVKHWHGAAATTAMTHIAVTGTENGKNVDWMEKVSDEQYSAQ</sequence>
<dbReference type="STRING" id="1247726.MIM_c04150"/>
<dbReference type="eggNOG" id="COG1917">
    <property type="taxonomic scope" value="Bacteria"/>
</dbReference>
<name>W0PAJ1_ADVMD</name>
<dbReference type="HOGENOM" id="CLU_072993_1_0_4"/>
<proteinExistence type="predicted"/>
<dbReference type="PANTHER" id="PTHR43698">
    <property type="entry name" value="RIBD C-TERMINAL DOMAIN CONTAINING PROTEIN"/>
    <property type="match status" value="1"/>
</dbReference>
<evidence type="ECO:0000313" key="4">
    <source>
        <dbReference type="Proteomes" id="UP000019095"/>
    </source>
</evidence>
<evidence type="ECO:0000259" key="2">
    <source>
        <dbReference type="Pfam" id="PF07883"/>
    </source>
</evidence>
<dbReference type="KEGG" id="amim:MIM_c04150"/>
<dbReference type="EMBL" id="CP003915">
    <property type="protein sequence ID" value="AHG62517.1"/>
    <property type="molecule type" value="Genomic_DNA"/>
</dbReference>
<feature type="chain" id="PRO_5004793414" evidence="1">
    <location>
        <begin position="28"/>
        <end position="172"/>
    </location>
</feature>
<dbReference type="SUPFAM" id="SSF51182">
    <property type="entry name" value="RmlC-like cupins"/>
    <property type="match status" value="1"/>
</dbReference>
<evidence type="ECO:0000256" key="1">
    <source>
        <dbReference type="SAM" id="SignalP"/>
    </source>
</evidence>
<keyword evidence="1" id="KW-0732">Signal</keyword>
<dbReference type="Proteomes" id="UP000019095">
    <property type="component" value="Chromosome"/>
</dbReference>
<evidence type="ECO:0000313" key="3">
    <source>
        <dbReference type="EMBL" id="AHG62517.1"/>
    </source>
</evidence>
<dbReference type="OrthoDB" id="9802489at2"/>
<dbReference type="PANTHER" id="PTHR43698:SF1">
    <property type="entry name" value="BLL4564 PROTEIN"/>
    <property type="match status" value="1"/>
</dbReference>
<dbReference type="InterPro" id="IPR014710">
    <property type="entry name" value="RmlC-like_jellyroll"/>
</dbReference>
<gene>
    <name evidence="3" type="ORF">MIM_c04150</name>
</gene>
<dbReference type="Gene3D" id="2.60.120.10">
    <property type="entry name" value="Jelly Rolls"/>
    <property type="match status" value="1"/>
</dbReference>
<dbReference type="CDD" id="cd02233">
    <property type="entry name" value="cupin_HNL-like"/>
    <property type="match status" value="1"/>
</dbReference>
<dbReference type="Pfam" id="PF07883">
    <property type="entry name" value="Cupin_2"/>
    <property type="match status" value="1"/>
</dbReference>
<dbReference type="AlphaFoldDB" id="W0PAJ1"/>
<dbReference type="PATRIC" id="fig|1247726.3.peg.455"/>
<protein>
    <submittedName>
        <fullName evidence="3">Cupin 2 domain-containing protein</fullName>
    </submittedName>
</protein>
<dbReference type="InterPro" id="IPR013096">
    <property type="entry name" value="Cupin_2"/>
</dbReference>
<feature type="signal peptide" evidence="1">
    <location>
        <begin position="1"/>
        <end position="27"/>
    </location>
</feature>
<dbReference type="RefSeq" id="WP_025371122.1">
    <property type="nucleotide sequence ID" value="NZ_CP003915.1"/>
</dbReference>
<dbReference type="InterPro" id="IPR047263">
    <property type="entry name" value="HNL-like_cupin"/>
</dbReference>